<feature type="region of interest" description="Disordered" evidence="1">
    <location>
        <begin position="1"/>
        <end position="20"/>
    </location>
</feature>
<dbReference type="AlphaFoldDB" id="A0A5C3L3Z4"/>
<keyword evidence="3" id="KW-1185">Reference proteome</keyword>
<dbReference type="EMBL" id="ML210163">
    <property type="protein sequence ID" value="TFK27537.1"/>
    <property type="molecule type" value="Genomic_DNA"/>
</dbReference>
<feature type="region of interest" description="Disordered" evidence="1">
    <location>
        <begin position="253"/>
        <end position="278"/>
    </location>
</feature>
<evidence type="ECO:0000256" key="1">
    <source>
        <dbReference type="SAM" id="MobiDB-lite"/>
    </source>
</evidence>
<gene>
    <name evidence="2" type="ORF">FA15DRAFT_653436</name>
</gene>
<proteinExistence type="predicted"/>
<feature type="region of interest" description="Disordered" evidence="1">
    <location>
        <begin position="739"/>
        <end position="779"/>
    </location>
</feature>
<feature type="region of interest" description="Disordered" evidence="1">
    <location>
        <begin position="300"/>
        <end position="358"/>
    </location>
</feature>
<feature type="compositionally biased region" description="Polar residues" evidence="1">
    <location>
        <begin position="142"/>
        <end position="154"/>
    </location>
</feature>
<organism evidence="2 3">
    <name type="scientific">Coprinopsis marcescibilis</name>
    <name type="common">Agaric fungus</name>
    <name type="synonym">Psathyrella marcescibilis</name>
    <dbReference type="NCBI Taxonomy" id="230819"/>
    <lineage>
        <taxon>Eukaryota</taxon>
        <taxon>Fungi</taxon>
        <taxon>Dikarya</taxon>
        <taxon>Basidiomycota</taxon>
        <taxon>Agaricomycotina</taxon>
        <taxon>Agaricomycetes</taxon>
        <taxon>Agaricomycetidae</taxon>
        <taxon>Agaricales</taxon>
        <taxon>Agaricineae</taxon>
        <taxon>Psathyrellaceae</taxon>
        <taxon>Coprinopsis</taxon>
    </lineage>
</organism>
<feature type="compositionally biased region" description="Polar residues" evidence="1">
    <location>
        <begin position="94"/>
        <end position="120"/>
    </location>
</feature>
<sequence length="798" mass="87659">MDNPNPYGAHRSHEDPRGQGTVLKHLFPMTDPCSSNSVLLEFGTTNTHGQPVVNAGMSSGFQPALSQDPPPHALGVDMTTSSHNISAGPPYHNLGTSSHYSTQAQETQVDSSTRHPYQQSNAQQLVPHVVPAQLFAPQPSSFYQTPQAQQSQTYAEPFPANFESDRPMSHLPLHPQDSNINPSVSYVLDHTQGAQVAPGGSYNPPVTHRDPNAFPSKDSNHYPQPPEASGMHVDDPASSTQHEYLSYCAPSHSQSASSVFGKHSASGDQGGLSAEENPSMADLYSRQPLRHNSHKFRKLNIGLHHTGSPYSQAFSGRRRHGKAPAPAEQPEVEEVDDSEPPRGPTLEDNPKPTPITGKPPSIPDALILVLNRRSIYVTLYNFMTRICKIHHDATVQMLLNFIFLDFEVVNAFLSAFNRPTIPRVTYDDILNLHRNHNRWLKLFFHFGFIAEEIKTIDTKIYNPYQSYYVDNVFDPLILELYTDAAETILTGHHFPDLKEFSRKDDIASLMDALTDTGVCGSYGHQYYGRTTDVIDMATFDDFTTKFGNSSCRESLLYAIGLATCLTLVEGEKPTVRNFRGTAVVSVFRCFLRIINNYDPDILEQLIAATTAAPNGHIVAASLINPVMACISGIMYHASLVKSFSPERVTASGVISSPDAISIISSKLDAMPHAMQDLRRGCEEDYVGLVAGIRNFLILYPQQNPLDALSQYGKVKFADANHMSAIHLSHTSVRNRFAEEGTSRGGDLADSLAEEKAADSEGGLTCYRGPPTWIGDPTKQKDIEFTLSAAPLHPDPGGK</sequence>
<evidence type="ECO:0000313" key="3">
    <source>
        <dbReference type="Proteomes" id="UP000307440"/>
    </source>
</evidence>
<dbReference type="Proteomes" id="UP000307440">
    <property type="component" value="Unassembled WGS sequence"/>
</dbReference>
<evidence type="ECO:0000313" key="2">
    <source>
        <dbReference type="EMBL" id="TFK27537.1"/>
    </source>
</evidence>
<reference evidence="2 3" key="1">
    <citation type="journal article" date="2019" name="Nat. Ecol. Evol.">
        <title>Megaphylogeny resolves global patterns of mushroom evolution.</title>
        <authorList>
            <person name="Varga T."/>
            <person name="Krizsan K."/>
            <person name="Foldi C."/>
            <person name="Dima B."/>
            <person name="Sanchez-Garcia M."/>
            <person name="Sanchez-Ramirez S."/>
            <person name="Szollosi G.J."/>
            <person name="Szarkandi J.G."/>
            <person name="Papp V."/>
            <person name="Albert L."/>
            <person name="Andreopoulos W."/>
            <person name="Angelini C."/>
            <person name="Antonin V."/>
            <person name="Barry K.W."/>
            <person name="Bougher N.L."/>
            <person name="Buchanan P."/>
            <person name="Buyck B."/>
            <person name="Bense V."/>
            <person name="Catcheside P."/>
            <person name="Chovatia M."/>
            <person name="Cooper J."/>
            <person name="Damon W."/>
            <person name="Desjardin D."/>
            <person name="Finy P."/>
            <person name="Geml J."/>
            <person name="Haridas S."/>
            <person name="Hughes K."/>
            <person name="Justo A."/>
            <person name="Karasinski D."/>
            <person name="Kautmanova I."/>
            <person name="Kiss B."/>
            <person name="Kocsube S."/>
            <person name="Kotiranta H."/>
            <person name="LaButti K.M."/>
            <person name="Lechner B.E."/>
            <person name="Liimatainen K."/>
            <person name="Lipzen A."/>
            <person name="Lukacs Z."/>
            <person name="Mihaltcheva S."/>
            <person name="Morgado L.N."/>
            <person name="Niskanen T."/>
            <person name="Noordeloos M.E."/>
            <person name="Ohm R.A."/>
            <person name="Ortiz-Santana B."/>
            <person name="Ovrebo C."/>
            <person name="Racz N."/>
            <person name="Riley R."/>
            <person name="Savchenko A."/>
            <person name="Shiryaev A."/>
            <person name="Soop K."/>
            <person name="Spirin V."/>
            <person name="Szebenyi C."/>
            <person name="Tomsovsky M."/>
            <person name="Tulloss R.E."/>
            <person name="Uehling J."/>
            <person name="Grigoriev I.V."/>
            <person name="Vagvolgyi C."/>
            <person name="Papp T."/>
            <person name="Martin F.M."/>
            <person name="Miettinen O."/>
            <person name="Hibbett D.S."/>
            <person name="Nagy L.G."/>
        </authorList>
    </citation>
    <scope>NUCLEOTIDE SEQUENCE [LARGE SCALE GENOMIC DNA]</scope>
    <source>
        <strain evidence="2 3">CBS 121175</strain>
    </source>
</reference>
<accession>A0A5C3L3Z4</accession>
<feature type="region of interest" description="Disordered" evidence="1">
    <location>
        <begin position="82"/>
        <end position="120"/>
    </location>
</feature>
<protein>
    <submittedName>
        <fullName evidence="2">Uncharacterized protein</fullName>
    </submittedName>
</protein>
<feature type="region of interest" description="Disordered" evidence="1">
    <location>
        <begin position="142"/>
        <end position="241"/>
    </location>
</feature>
<name>A0A5C3L3Z4_COPMA</name>